<evidence type="ECO:0000259" key="4">
    <source>
        <dbReference type="Pfam" id="PF18885"/>
    </source>
</evidence>
<dbReference type="Gene3D" id="3.80.10.10">
    <property type="entry name" value="Ribonuclease Inhibitor"/>
    <property type="match status" value="2"/>
</dbReference>
<dbReference type="InterPro" id="IPR026906">
    <property type="entry name" value="LRR_5"/>
</dbReference>
<reference evidence="5 6" key="1">
    <citation type="submission" date="2024-02" db="EMBL/GenBank/DDBJ databases">
        <title>The Genome Sequence of Enterococcus sp. DIV0159.</title>
        <authorList>
            <person name="Earl A."/>
            <person name="Manson A."/>
            <person name="Gilmore M."/>
            <person name="Sanders J."/>
            <person name="Shea T."/>
            <person name="Howe W."/>
            <person name="Livny J."/>
            <person name="Cuomo C."/>
            <person name="Neafsey D."/>
            <person name="Birren B."/>
        </authorList>
    </citation>
    <scope>NUCLEOTIDE SEQUENCE [LARGE SCALE GENOMIC DNA]</scope>
    <source>
        <strain evidence="5 6">665A</strain>
    </source>
</reference>
<dbReference type="Pfam" id="PF18885">
    <property type="entry name" value="DUF5648"/>
    <property type="match status" value="1"/>
</dbReference>
<sequence length="706" mass="78749">MKKRFKWTVFLVISIIAIFTLSSEVEAATDDMYRLYNPNSGEHFYTKNGAERDMLKKVGWKDEGIGWYAPTKGDPVYRLYNPNAGDHHYTLNGNEKDMLVKVGWRYEGVGWFSDTKKTIKLYRAYNPNAKAGSHNYTVNGAEQDMLIRAGWKDEGLAWYGTHRGSGDEKPTATVKKTDLQNLYNKYKGTSKGTYTSATWNAFQSALKSAKSTIDNKQATQKQVDDAKSALQKAFSNLKETAKPEIQKFTVTVKYVDTENREIQKSLVTQVEKGNSYTAAAPEIEGYFVLESASQTISNVNKNSTIIFVYEKQYIPIPNYEITIKYQDLDGNDIQNITTEFPKEGSNFTATAPNIDGYDITGDRQLVISNVKQNQTIVFRYTENYLSYSFEGDVATVTGFTAGSKHSEVIIPSKTERDGRTYSVEHVGNDAFNEIELDKVVFSEGLVSIGDRAFRACRNLRSVKFPASLETIGEWSFTDDYISEVTIPEGVISIGDGAFDYNSITSLELPDTVTSMGEFAFGKNLITELKIPKDIKVIEQGAFYANSIAKLELPEGLLSIEDGAFSDNHLEEISLPSTLTFLGDQAFIENKLTALIIPDKIETVGWHAFSDNLLTEVVLSSQLTSIGDYAFENNQLTTVKIPGKVTSIGQYAFSQNKLETVLFSPSVSFIGYGAFEKNHLSEVSIPNPLVEVNFNSFDENVLVKIGN</sequence>
<name>A0ABV0EXL6_9ENTE</name>
<dbReference type="SUPFAM" id="SSF52058">
    <property type="entry name" value="L domain-like"/>
    <property type="match status" value="1"/>
</dbReference>
<dbReference type="Proteomes" id="UP000664357">
    <property type="component" value="Unassembled WGS sequence"/>
</dbReference>
<keyword evidence="2" id="KW-0732">Signal</keyword>
<dbReference type="InterPro" id="IPR032675">
    <property type="entry name" value="LRR_dom_sf"/>
</dbReference>
<evidence type="ECO:0000256" key="1">
    <source>
        <dbReference type="ARBA" id="ARBA00022737"/>
    </source>
</evidence>
<evidence type="ECO:0000256" key="2">
    <source>
        <dbReference type="SAM" id="SignalP"/>
    </source>
</evidence>
<feature type="domain" description="MucBP" evidence="3">
    <location>
        <begin position="249"/>
        <end position="310"/>
    </location>
</feature>
<feature type="chain" id="PRO_5045649572" evidence="2">
    <location>
        <begin position="28"/>
        <end position="706"/>
    </location>
</feature>
<keyword evidence="6" id="KW-1185">Reference proteome</keyword>
<dbReference type="Pfam" id="PF13306">
    <property type="entry name" value="LRR_5"/>
    <property type="match status" value="2"/>
</dbReference>
<comment type="caution">
    <text evidence="5">The sequence shown here is derived from an EMBL/GenBank/DDBJ whole genome shotgun (WGS) entry which is preliminary data.</text>
</comment>
<dbReference type="EMBL" id="JAFREL020000004">
    <property type="protein sequence ID" value="MEO1772344.1"/>
    <property type="molecule type" value="Genomic_DNA"/>
</dbReference>
<dbReference type="Gene3D" id="3.40.50.12480">
    <property type="match status" value="1"/>
</dbReference>
<accession>A0ABV0EXL6</accession>
<evidence type="ECO:0000259" key="3">
    <source>
        <dbReference type="Pfam" id="PF06458"/>
    </source>
</evidence>
<dbReference type="PANTHER" id="PTHR45661">
    <property type="entry name" value="SURFACE ANTIGEN"/>
    <property type="match status" value="1"/>
</dbReference>
<dbReference type="InterPro" id="IPR053139">
    <property type="entry name" value="Surface_bspA-like"/>
</dbReference>
<organism evidence="5 6">
    <name type="scientific">Candidatus Enterococcus ferrettii</name>
    <dbReference type="NCBI Taxonomy" id="2815324"/>
    <lineage>
        <taxon>Bacteria</taxon>
        <taxon>Bacillati</taxon>
        <taxon>Bacillota</taxon>
        <taxon>Bacilli</taxon>
        <taxon>Lactobacillales</taxon>
        <taxon>Enterococcaceae</taxon>
        <taxon>Enterococcus</taxon>
    </lineage>
</organism>
<gene>
    <name evidence="5" type="ORF">JZO67_004326</name>
</gene>
<dbReference type="Pfam" id="PF06458">
    <property type="entry name" value="MucBP"/>
    <property type="match status" value="2"/>
</dbReference>
<feature type="domain" description="DUF5648" evidence="4">
    <location>
        <begin position="32"/>
        <end position="160"/>
    </location>
</feature>
<proteinExistence type="predicted"/>
<keyword evidence="1" id="KW-0677">Repeat</keyword>
<dbReference type="InterPro" id="IPR043708">
    <property type="entry name" value="DUF5648"/>
</dbReference>
<protein>
    <submittedName>
        <fullName evidence="5">Uncharacterized protein</fullName>
    </submittedName>
</protein>
<dbReference type="InterPro" id="IPR009459">
    <property type="entry name" value="MucBP_dom"/>
</dbReference>
<evidence type="ECO:0000313" key="6">
    <source>
        <dbReference type="Proteomes" id="UP000664357"/>
    </source>
</evidence>
<evidence type="ECO:0000313" key="5">
    <source>
        <dbReference type="EMBL" id="MEO1772344.1"/>
    </source>
</evidence>
<feature type="domain" description="MucBP" evidence="3">
    <location>
        <begin position="321"/>
        <end position="381"/>
    </location>
</feature>
<dbReference type="Gene3D" id="1.20.1270.70">
    <property type="entry name" value="Designed single chain three-helix bundle"/>
    <property type="match status" value="1"/>
</dbReference>
<dbReference type="Pfam" id="PF07554">
    <property type="entry name" value="FIVAR"/>
    <property type="match status" value="1"/>
</dbReference>
<dbReference type="PANTHER" id="PTHR45661:SF3">
    <property type="entry name" value="IG-LIKE DOMAIN-CONTAINING PROTEIN"/>
    <property type="match status" value="1"/>
</dbReference>
<feature type="signal peptide" evidence="2">
    <location>
        <begin position="1"/>
        <end position="27"/>
    </location>
</feature>
<dbReference type="Gene3D" id="3.10.20.320">
    <property type="entry name" value="Putative peptidoglycan bound protein (lpxtg motif)"/>
    <property type="match status" value="2"/>
</dbReference>
<dbReference type="RefSeq" id="WP_207701761.1">
    <property type="nucleotide sequence ID" value="NZ_JAFREL020000004.1"/>
</dbReference>